<gene>
    <name evidence="1" type="ORF">J2S01_002330</name>
</gene>
<keyword evidence="2" id="KW-1185">Reference proteome</keyword>
<evidence type="ECO:0000313" key="1">
    <source>
        <dbReference type="EMBL" id="MDQ0204598.1"/>
    </source>
</evidence>
<dbReference type="Proteomes" id="UP001239167">
    <property type="component" value="Unassembled WGS sequence"/>
</dbReference>
<name>A0ABT9YAD4_9FIRM</name>
<accession>A0ABT9YAD4</accession>
<dbReference type="PANTHER" id="PTHR35810:SF1">
    <property type="entry name" value="CYTOPLASMIC PROTEIN"/>
    <property type="match status" value="1"/>
</dbReference>
<dbReference type="InterPro" id="IPR011204">
    <property type="entry name" value="Virulence_RhuM-like"/>
</dbReference>
<dbReference type="PANTHER" id="PTHR35810">
    <property type="entry name" value="CYTOPLASMIC PROTEIN-RELATED"/>
    <property type="match status" value="1"/>
</dbReference>
<protein>
    <submittedName>
        <fullName evidence="1">Uncharacterized protein</fullName>
    </submittedName>
</protein>
<dbReference type="PIRSF" id="PIRSF015268">
    <property type="entry name" value="Virulence_RhuM"/>
    <property type="match status" value="1"/>
</dbReference>
<evidence type="ECO:0000313" key="2">
    <source>
        <dbReference type="Proteomes" id="UP001239167"/>
    </source>
</evidence>
<dbReference type="EMBL" id="JAUSUE010000018">
    <property type="protein sequence ID" value="MDQ0204598.1"/>
    <property type="molecule type" value="Genomic_DNA"/>
</dbReference>
<proteinExistence type="predicted"/>
<organism evidence="1 2">
    <name type="scientific">Pectinatus haikarae</name>
    <dbReference type="NCBI Taxonomy" id="349096"/>
    <lineage>
        <taxon>Bacteria</taxon>
        <taxon>Bacillati</taxon>
        <taxon>Bacillota</taxon>
        <taxon>Negativicutes</taxon>
        <taxon>Selenomonadales</taxon>
        <taxon>Selenomonadaceae</taxon>
        <taxon>Pectinatus</taxon>
    </lineage>
</organism>
<dbReference type="RefSeq" id="WP_196605035.1">
    <property type="nucleotide sequence ID" value="NZ_CP116940.1"/>
</dbReference>
<sequence length="336" mass="39248">MMSGKHQPAQGEILIYQTELGDTKVDVYLNQDTIWMSRVNIARLYATTPQNISMHIKNIYHDNELKQEGTSKDHLLVQSEGTRDVSRRTKFYNLDMILAIGYRIRSSVGIQFRNWTSNILKEYMKKGFVMNDERLKDPQKFGQDYFDELLERIRDIRASEKRFYQKVRDIYALSVDYNPSLAITKDFFASVQNKMLYAVTGKTAAEIIMERANAHKDNMGLTSFKGAKVRKADVVIAKNYLQKDEFEDLNRIVTMFLDHAEDLARHGQVMTMQDWAVSVNEFLTFRHRKILQDKGIISHEAMECKALEEYAIYHVRQLQLPENEDINLSDLPKKKQ</sequence>
<reference evidence="1 2" key="1">
    <citation type="submission" date="2023-07" db="EMBL/GenBank/DDBJ databases">
        <title>Genomic Encyclopedia of Type Strains, Phase IV (KMG-IV): sequencing the most valuable type-strain genomes for metagenomic binning, comparative biology and taxonomic classification.</title>
        <authorList>
            <person name="Goeker M."/>
        </authorList>
    </citation>
    <scope>NUCLEOTIDE SEQUENCE [LARGE SCALE GENOMIC DNA]</scope>
    <source>
        <strain evidence="1 2">DSM 16980</strain>
    </source>
</reference>
<comment type="caution">
    <text evidence="1">The sequence shown here is derived from an EMBL/GenBank/DDBJ whole genome shotgun (WGS) entry which is preliminary data.</text>
</comment>
<dbReference type="Pfam" id="PF13310">
    <property type="entry name" value="Virulence_RhuM"/>
    <property type="match status" value="1"/>
</dbReference>